<dbReference type="Gene3D" id="3.40.50.620">
    <property type="entry name" value="HUPs"/>
    <property type="match status" value="1"/>
</dbReference>
<dbReference type="InterPro" id="IPR014729">
    <property type="entry name" value="Rossmann-like_a/b/a_fold"/>
</dbReference>
<evidence type="ECO:0000313" key="3">
    <source>
        <dbReference type="Proteomes" id="UP000252415"/>
    </source>
</evidence>
<dbReference type="EMBL" id="QPJD01000012">
    <property type="protein sequence ID" value="RCW44241.1"/>
    <property type="molecule type" value="Genomic_DNA"/>
</dbReference>
<dbReference type="PANTHER" id="PTHR43196:SF2">
    <property type="entry name" value="PHOSPHOADENOSINE PHOSPHOSULFATE REDUCTASE"/>
    <property type="match status" value="1"/>
</dbReference>
<evidence type="ECO:0000259" key="1">
    <source>
        <dbReference type="Pfam" id="PF01507"/>
    </source>
</evidence>
<dbReference type="PANTHER" id="PTHR43196">
    <property type="entry name" value="SULFATE ADENYLYLTRANSFERASE SUBUNIT 2"/>
    <property type="match status" value="1"/>
</dbReference>
<dbReference type="GO" id="GO:0003824">
    <property type="term" value="F:catalytic activity"/>
    <property type="evidence" value="ECO:0007669"/>
    <property type="project" value="InterPro"/>
</dbReference>
<dbReference type="OrthoDB" id="9774475at2"/>
<reference evidence="2 3" key="1">
    <citation type="submission" date="2018-07" db="EMBL/GenBank/DDBJ databases">
        <title>Genomic Encyclopedia of Type Strains, Phase III (KMG-III): the genomes of soil and plant-associated and newly described type strains.</title>
        <authorList>
            <person name="Whitman W."/>
        </authorList>
    </citation>
    <scope>NUCLEOTIDE SEQUENCE [LARGE SCALE GENOMIC DNA]</scope>
    <source>
        <strain evidence="2 3">CECT 7506</strain>
    </source>
</reference>
<proteinExistence type="predicted"/>
<dbReference type="SUPFAM" id="SSF52402">
    <property type="entry name" value="Adenine nucleotide alpha hydrolases-like"/>
    <property type="match status" value="1"/>
</dbReference>
<feature type="domain" description="Phosphoadenosine phosphosulphate reductase" evidence="1">
    <location>
        <begin position="28"/>
        <end position="203"/>
    </location>
</feature>
<accession>A0A368VT67</accession>
<comment type="caution">
    <text evidence="2">The sequence shown here is derived from an EMBL/GenBank/DDBJ whole genome shotgun (WGS) entry which is preliminary data.</text>
</comment>
<gene>
    <name evidence="2" type="ORF">DFP97_112105</name>
</gene>
<name>A0A368VT67_9BACL</name>
<protein>
    <submittedName>
        <fullName evidence="2">DNA sulfur modification protein DndC</fullName>
    </submittedName>
</protein>
<dbReference type="Proteomes" id="UP000252415">
    <property type="component" value="Unassembled WGS sequence"/>
</dbReference>
<sequence>MDYKMKKMESIAEILKSYTQDNEGPWQVAYSGGKDSTVTLALVIRALLMLKPEQRNRTVYITSAQTHLDLTTDPTKQREFEKIQALVDKHNLPVVIKEVEAKPSSSFVYCVLGLGYPLPRNDSRERWCTHKIKKEPQAKYMKELNPSLVVIGVRNSESASRERKIKELLSEGSEYYGDNGTFMPVVKFTVEDIWEYLSNDKTPWGDAEEISQLYKDATGECGLRGKRAGKDENNKDVCGARFGCVICPVVKIDHSTKEMAKKKPWFEPYVELRNIMIKMFDVPHNRSGYRRNGIKMGYGKGTFSIKARSELLEHFLKAQEDNRILSLMHGVEPQPIINDEMLQAIYDQWKKDASEKPWLEDAEELGRFFEAFNKKANAEGYQIVWNHLYDTPQEVSV</sequence>
<evidence type="ECO:0000313" key="2">
    <source>
        <dbReference type="EMBL" id="RCW44241.1"/>
    </source>
</evidence>
<dbReference type="InterPro" id="IPR002500">
    <property type="entry name" value="PAPS_reduct_dom"/>
</dbReference>
<dbReference type="InterPro" id="IPR050128">
    <property type="entry name" value="Sulfate_adenylyltrnsfr_sub2"/>
</dbReference>
<organism evidence="2 3">
    <name type="scientific">Paenibacillus prosopidis</name>
    <dbReference type="NCBI Taxonomy" id="630520"/>
    <lineage>
        <taxon>Bacteria</taxon>
        <taxon>Bacillati</taxon>
        <taxon>Bacillota</taxon>
        <taxon>Bacilli</taxon>
        <taxon>Bacillales</taxon>
        <taxon>Paenibacillaceae</taxon>
        <taxon>Paenibacillus</taxon>
    </lineage>
</organism>
<dbReference type="Pfam" id="PF01507">
    <property type="entry name" value="PAPS_reduct"/>
    <property type="match status" value="1"/>
</dbReference>
<dbReference type="AlphaFoldDB" id="A0A368VT67"/>
<keyword evidence="3" id="KW-1185">Reference proteome</keyword>
<dbReference type="RefSeq" id="WP_114381798.1">
    <property type="nucleotide sequence ID" value="NZ_QPJD01000012.1"/>
</dbReference>